<sequence>MSRIVRVVVPAVPHHVTQRGNRRLQILFCDEDAESFLAQLKQGELGHPF</sequence>
<dbReference type="AlphaFoldDB" id="A0A533Q650"/>
<organism evidence="1 2">
    <name type="scientific">Candidatus Jettenia ecosi</name>
    <dbReference type="NCBI Taxonomy" id="2494326"/>
    <lineage>
        <taxon>Bacteria</taxon>
        <taxon>Pseudomonadati</taxon>
        <taxon>Planctomycetota</taxon>
        <taxon>Candidatus Brocadiia</taxon>
        <taxon>Candidatus Brocadiales</taxon>
        <taxon>Candidatus Brocadiaceae</taxon>
        <taxon>Candidatus Jettenia</taxon>
    </lineage>
</organism>
<gene>
    <name evidence="1" type="ORF">JETT_3698</name>
</gene>
<comment type="caution">
    <text evidence="1">The sequence shown here is derived from an EMBL/GenBank/DDBJ whole genome shotgun (WGS) entry which is preliminary data.</text>
</comment>
<dbReference type="Proteomes" id="UP000319783">
    <property type="component" value="Unassembled WGS sequence"/>
</dbReference>
<evidence type="ECO:0000313" key="2">
    <source>
        <dbReference type="Proteomes" id="UP000319783"/>
    </source>
</evidence>
<proteinExistence type="predicted"/>
<dbReference type="EMBL" id="SULG01000141">
    <property type="protein sequence ID" value="TLD40044.1"/>
    <property type="molecule type" value="Genomic_DNA"/>
</dbReference>
<protein>
    <recommendedName>
        <fullName evidence="3">Transposase</fullName>
    </recommendedName>
</protein>
<reference evidence="1 2" key="1">
    <citation type="submission" date="2019-04" db="EMBL/GenBank/DDBJ databases">
        <title>Genome of a novel bacterium Candidatus Jettenia ecosi reconstructed from metagenome of an anammox bioreactor.</title>
        <authorList>
            <person name="Mardanov A.V."/>
            <person name="Beletsky A.V."/>
            <person name="Ravin N.V."/>
            <person name="Botchkova E.A."/>
            <person name="Litti Y.V."/>
            <person name="Nozhevnikova A.N."/>
        </authorList>
    </citation>
    <scope>NUCLEOTIDE SEQUENCE [LARGE SCALE GENOMIC DNA]</scope>
    <source>
        <strain evidence="1">J2</strain>
    </source>
</reference>
<evidence type="ECO:0008006" key="3">
    <source>
        <dbReference type="Google" id="ProtNLM"/>
    </source>
</evidence>
<name>A0A533Q650_9BACT</name>
<evidence type="ECO:0000313" key="1">
    <source>
        <dbReference type="EMBL" id="TLD40044.1"/>
    </source>
</evidence>
<accession>A0A533Q650</accession>